<reference evidence="2" key="1">
    <citation type="submission" date="2020-05" db="EMBL/GenBank/DDBJ databases">
        <authorList>
            <person name="Chiriac C."/>
            <person name="Salcher M."/>
            <person name="Ghai R."/>
            <person name="Kavagutti S V."/>
        </authorList>
    </citation>
    <scope>NUCLEOTIDE SEQUENCE</scope>
</reference>
<dbReference type="PANTHER" id="PTHR43630">
    <property type="entry name" value="POLY-BETA-1,6-N-ACETYL-D-GLUCOSAMINE SYNTHASE"/>
    <property type="match status" value="1"/>
</dbReference>
<protein>
    <submittedName>
        <fullName evidence="2">Glycosyltransferase 2-like</fullName>
    </submittedName>
</protein>
<feature type="domain" description="Glycosyltransferase 2-like" evidence="1">
    <location>
        <begin position="7"/>
        <end position="93"/>
    </location>
</feature>
<dbReference type="EMBL" id="LR797252">
    <property type="protein sequence ID" value="CAB4196549.1"/>
    <property type="molecule type" value="Genomic_DNA"/>
</dbReference>
<dbReference type="GO" id="GO:0016740">
    <property type="term" value="F:transferase activity"/>
    <property type="evidence" value="ECO:0007669"/>
    <property type="project" value="UniProtKB-KW"/>
</dbReference>
<dbReference type="Gene3D" id="1.25.40.10">
    <property type="entry name" value="Tetratricopeptide repeat domain"/>
    <property type="match status" value="1"/>
</dbReference>
<sequence length="369" mass="42949">MTICLSMIIKNEAHCISKCLESVKPYINYWIICDDTESIDNTEEVIKNILKDIPGEYHRHEWKDFSTNRNMALQLAKDKADYTLIIDADDYLTTKGPDTFSNLKELAYNINFKHGTINYNRTQLIHNSLDCKYIGILHEYLQLPPNTIPAKLNNVIINYGGNGARSKDPNKFAKDAERFEKAILEEPNNSRYMFYCAQSYRDAGNLKKCMECYEKRSAMGGWNEEVFISLLESAKAKEKLNFNMFEIETAYLKAHYQNTNRVEPLYYLAKYFRLNNNLNKAYCYAKEGLKINKPSDGLFVEYACYDWKLYDEIGISAYYLGHKEEGKYACEKILKLNLPAQDRVRINKNYSFYKLPETTVTCQVPDIVP</sequence>
<organism evidence="2">
    <name type="scientific">uncultured Caudovirales phage</name>
    <dbReference type="NCBI Taxonomy" id="2100421"/>
    <lineage>
        <taxon>Viruses</taxon>
        <taxon>Duplodnaviria</taxon>
        <taxon>Heunggongvirae</taxon>
        <taxon>Uroviricota</taxon>
        <taxon>Caudoviricetes</taxon>
        <taxon>Peduoviridae</taxon>
        <taxon>Maltschvirus</taxon>
        <taxon>Maltschvirus maltsch</taxon>
    </lineage>
</organism>
<dbReference type="SUPFAM" id="SSF53448">
    <property type="entry name" value="Nucleotide-diphospho-sugar transferases"/>
    <property type="match status" value="1"/>
</dbReference>
<dbReference type="InterPro" id="IPR001173">
    <property type="entry name" value="Glyco_trans_2-like"/>
</dbReference>
<dbReference type="PANTHER" id="PTHR43630:SF2">
    <property type="entry name" value="GLYCOSYLTRANSFERASE"/>
    <property type="match status" value="1"/>
</dbReference>
<evidence type="ECO:0000313" key="2">
    <source>
        <dbReference type="EMBL" id="CAB4196549.1"/>
    </source>
</evidence>
<proteinExistence type="predicted"/>
<dbReference type="Pfam" id="PF00535">
    <property type="entry name" value="Glycos_transf_2"/>
    <property type="match status" value="1"/>
</dbReference>
<accession>A0A6J5RHS7</accession>
<dbReference type="InterPro" id="IPR011990">
    <property type="entry name" value="TPR-like_helical_dom_sf"/>
</dbReference>
<dbReference type="InterPro" id="IPR029044">
    <property type="entry name" value="Nucleotide-diphossugar_trans"/>
</dbReference>
<evidence type="ECO:0000259" key="1">
    <source>
        <dbReference type="Pfam" id="PF00535"/>
    </source>
</evidence>
<dbReference type="Gene3D" id="3.90.550.10">
    <property type="entry name" value="Spore Coat Polysaccharide Biosynthesis Protein SpsA, Chain A"/>
    <property type="match status" value="1"/>
</dbReference>
<keyword evidence="2" id="KW-0808">Transferase</keyword>
<dbReference type="SUPFAM" id="SSF48452">
    <property type="entry name" value="TPR-like"/>
    <property type="match status" value="1"/>
</dbReference>
<name>A0A6J5RHS7_9CAUD</name>
<gene>
    <name evidence="2" type="ORF">UFOVP1290_69</name>
</gene>